<protein>
    <submittedName>
        <fullName evidence="1">Uncharacterized protein</fullName>
    </submittedName>
</protein>
<dbReference type="AlphaFoldDB" id="A0A1W2AQY2"/>
<reference evidence="1 2" key="1">
    <citation type="submission" date="2017-04" db="EMBL/GenBank/DDBJ databases">
        <authorList>
            <person name="Afonso C.L."/>
            <person name="Miller P.J."/>
            <person name="Scott M.A."/>
            <person name="Spackman E."/>
            <person name="Goraichik I."/>
            <person name="Dimitrov K.M."/>
            <person name="Suarez D.L."/>
            <person name="Swayne D.E."/>
        </authorList>
    </citation>
    <scope>NUCLEOTIDE SEQUENCE [LARGE SCALE GENOMIC DNA]</scope>
    <source>
        <strain evidence="1 2">DSM 43828</strain>
    </source>
</reference>
<dbReference type="Proteomes" id="UP000192674">
    <property type="component" value="Unassembled WGS sequence"/>
</dbReference>
<keyword evidence="2" id="KW-1185">Reference proteome</keyword>
<organism evidence="1 2">
    <name type="scientific">Kibdelosporangium aridum</name>
    <dbReference type="NCBI Taxonomy" id="2030"/>
    <lineage>
        <taxon>Bacteria</taxon>
        <taxon>Bacillati</taxon>
        <taxon>Actinomycetota</taxon>
        <taxon>Actinomycetes</taxon>
        <taxon>Pseudonocardiales</taxon>
        <taxon>Pseudonocardiaceae</taxon>
        <taxon>Kibdelosporangium</taxon>
    </lineage>
</organism>
<evidence type="ECO:0000313" key="1">
    <source>
        <dbReference type="EMBL" id="SMC62922.1"/>
    </source>
</evidence>
<name>A0A1W2AQY2_KIBAR</name>
<dbReference type="RefSeq" id="WP_033391659.1">
    <property type="nucleotide sequence ID" value="NZ_FWXV01000001.1"/>
</dbReference>
<dbReference type="EMBL" id="FWXV01000001">
    <property type="protein sequence ID" value="SMC62922.1"/>
    <property type="molecule type" value="Genomic_DNA"/>
</dbReference>
<gene>
    <name evidence="1" type="ORF">SAMN05661093_01032</name>
</gene>
<proteinExistence type="predicted"/>
<accession>A0A1W2AQY2</accession>
<sequence length="69" mass="7419">MIATLAAATLTDTIHTFFADFPRSTGTVVTDLVIDELDQWHNPMESVASFSKPTFSHVAIGAHQLSTAS</sequence>
<dbReference type="OrthoDB" id="3696877at2"/>
<evidence type="ECO:0000313" key="2">
    <source>
        <dbReference type="Proteomes" id="UP000192674"/>
    </source>
</evidence>